<keyword evidence="4" id="KW-1185">Reference proteome</keyword>
<feature type="domain" description="B12-binding" evidence="2">
    <location>
        <begin position="168"/>
        <end position="292"/>
    </location>
</feature>
<dbReference type="Gene3D" id="1.10.1660.10">
    <property type="match status" value="1"/>
</dbReference>
<keyword evidence="3" id="KW-0489">Methyltransferase</keyword>
<dbReference type="GO" id="GO:0046872">
    <property type="term" value="F:metal ion binding"/>
    <property type="evidence" value="ECO:0007669"/>
    <property type="project" value="InterPro"/>
</dbReference>
<dbReference type="AlphaFoldDB" id="A0A143PU29"/>
<dbReference type="InterPro" id="IPR036594">
    <property type="entry name" value="Meth_synthase_dom"/>
</dbReference>
<evidence type="ECO:0000259" key="1">
    <source>
        <dbReference type="PROSITE" id="PS50937"/>
    </source>
</evidence>
<dbReference type="InterPro" id="IPR003759">
    <property type="entry name" value="Cbl-bd_cap"/>
</dbReference>
<dbReference type="InterPro" id="IPR009061">
    <property type="entry name" value="DNA-bd_dom_put_sf"/>
</dbReference>
<proteinExistence type="predicted"/>
<reference evidence="3 4" key="1">
    <citation type="journal article" date="2016" name="Genome Announc.">
        <title>First Complete Genome Sequence of a Subdivision 6 Acidobacterium Strain.</title>
        <authorList>
            <person name="Huang S."/>
            <person name="Vieira S."/>
            <person name="Bunk B."/>
            <person name="Riedel T."/>
            <person name="Sproer C."/>
            <person name="Overmann J."/>
        </authorList>
    </citation>
    <scope>NUCLEOTIDE SEQUENCE [LARGE SCALE GENOMIC DNA]</scope>
    <source>
        <strain evidence="4">DSM 100886 HEG_-6_39</strain>
    </source>
</reference>
<evidence type="ECO:0000313" key="3">
    <source>
        <dbReference type="EMBL" id="AMY11836.1"/>
    </source>
</evidence>
<dbReference type="InterPro" id="IPR006158">
    <property type="entry name" value="Cobalamin-bd"/>
</dbReference>
<name>A0A143PU29_LUTPR</name>
<accession>A0A143PU29</accession>
<dbReference type="Pfam" id="PF02607">
    <property type="entry name" value="B12-binding_2"/>
    <property type="match status" value="1"/>
</dbReference>
<sequence precursor="true">MTGIGIDTLRAWERRHGAVTPVRDERGRMYTDADVARLRLLRHAVEQGHSIGRLAGLTDTDLHRLAEPAGTIAAPVTDPVRPASLDTGALSAALDTYDTAGLDQEIARLAAVLRPLDLLRDVLMPALVQVGDDWRRGPAGIAQEHLMSSTVRHILGSFLRLYAQPDARVRLLFATPSGDRHEIGTLGAAMLAASSGLGVAYLGPDLPAREIVESVQLAGAQVLVLGLTTASAGKARERELRAIVRDLPRDVELWAGGRGAERHAGIIGPRGLVLPGYDAYQQELVRLGGRVR</sequence>
<dbReference type="GO" id="GO:0031419">
    <property type="term" value="F:cobalamin binding"/>
    <property type="evidence" value="ECO:0007669"/>
    <property type="project" value="InterPro"/>
</dbReference>
<dbReference type="EMBL" id="CP015136">
    <property type="protein sequence ID" value="AMY11836.1"/>
    <property type="molecule type" value="Genomic_DNA"/>
</dbReference>
<protein>
    <submittedName>
        <fullName evidence="3">Methyltransferase cognate corrinoid protein, Methanosarcina family</fullName>
    </submittedName>
</protein>
<dbReference type="Gene3D" id="3.40.50.280">
    <property type="entry name" value="Cobalamin-binding domain"/>
    <property type="match status" value="1"/>
</dbReference>
<dbReference type="Gene3D" id="1.10.1240.10">
    <property type="entry name" value="Methionine synthase domain"/>
    <property type="match status" value="1"/>
</dbReference>
<dbReference type="PROSITE" id="PS51332">
    <property type="entry name" value="B12_BINDING"/>
    <property type="match status" value="1"/>
</dbReference>
<evidence type="ECO:0000259" key="2">
    <source>
        <dbReference type="PROSITE" id="PS51332"/>
    </source>
</evidence>
<evidence type="ECO:0000313" key="4">
    <source>
        <dbReference type="Proteomes" id="UP000076079"/>
    </source>
</evidence>
<dbReference type="GO" id="GO:0003677">
    <property type="term" value="F:DNA binding"/>
    <property type="evidence" value="ECO:0007669"/>
    <property type="project" value="InterPro"/>
</dbReference>
<gene>
    <name evidence="3" type="ORF">LuPra_05101</name>
</gene>
<dbReference type="GO" id="GO:0032259">
    <property type="term" value="P:methylation"/>
    <property type="evidence" value="ECO:0007669"/>
    <property type="project" value="UniProtKB-KW"/>
</dbReference>
<organism evidence="3 4">
    <name type="scientific">Luteitalea pratensis</name>
    <dbReference type="NCBI Taxonomy" id="1855912"/>
    <lineage>
        <taxon>Bacteria</taxon>
        <taxon>Pseudomonadati</taxon>
        <taxon>Acidobacteriota</taxon>
        <taxon>Vicinamibacteria</taxon>
        <taxon>Vicinamibacterales</taxon>
        <taxon>Vicinamibacteraceae</taxon>
        <taxon>Luteitalea</taxon>
    </lineage>
</organism>
<keyword evidence="3" id="KW-0808">Transferase</keyword>
<dbReference type="SUPFAM" id="SSF52242">
    <property type="entry name" value="Cobalamin (vitamin B12)-binding domain"/>
    <property type="match status" value="1"/>
</dbReference>
<dbReference type="KEGG" id="abac:LuPra_05101"/>
<reference evidence="4" key="2">
    <citation type="submission" date="2016-04" db="EMBL/GenBank/DDBJ databases">
        <title>First Complete Genome Sequence of a Subdivision 6 Acidobacterium.</title>
        <authorList>
            <person name="Huang S."/>
            <person name="Vieira S."/>
            <person name="Bunk B."/>
            <person name="Riedel T."/>
            <person name="Sproeer C."/>
            <person name="Overmann J."/>
        </authorList>
    </citation>
    <scope>NUCLEOTIDE SEQUENCE [LARGE SCALE GENOMIC DNA]</scope>
    <source>
        <strain evidence="4">DSM 100886 HEG_-6_39</strain>
    </source>
</reference>
<dbReference type="Proteomes" id="UP000076079">
    <property type="component" value="Chromosome"/>
</dbReference>
<dbReference type="InterPro" id="IPR036724">
    <property type="entry name" value="Cobalamin-bd_sf"/>
</dbReference>
<dbReference type="Pfam" id="PF13411">
    <property type="entry name" value="MerR_1"/>
    <property type="match status" value="1"/>
</dbReference>
<dbReference type="SMART" id="SM00422">
    <property type="entry name" value="HTH_MERR"/>
    <property type="match status" value="1"/>
</dbReference>
<dbReference type="STRING" id="1855912.LuPra_05101"/>
<dbReference type="GO" id="GO:0008168">
    <property type="term" value="F:methyltransferase activity"/>
    <property type="evidence" value="ECO:0007669"/>
    <property type="project" value="UniProtKB-KW"/>
</dbReference>
<dbReference type="InterPro" id="IPR000551">
    <property type="entry name" value="MerR-type_HTH_dom"/>
</dbReference>
<dbReference type="PROSITE" id="PS50937">
    <property type="entry name" value="HTH_MERR_2"/>
    <property type="match status" value="1"/>
</dbReference>
<dbReference type="GO" id="GO:0006355">
    <property type="term" value="P:regulation of DNA-templated transcription"/>
    <property type="evidence" value="ECO:0007669"/>
    <property type="project" value="InterPro"/>
</dbReference>
<feature type="domain" description="HTH merR-type" evidence="1">
    <location>
        <begin position="1"/>
        <end position="60"/>
    </location>
</feature>
<dbReference type="SUPFAM" id="SSF46955">
    <property type="entry name" value="Putative DNA-binding domain"/>
    <property type="match status" value="1"/>
</dbReference>